<accession>A0A5C3F1Q7</accession>
<feature type="compositionally biased region" description="Acidic residues" evidence="1">
    <location>
        <begin position="775"/>
        <end position="808"/>
    </location>
</feature>
<keyword evidence="3" id="KW-1185">Reference proteome</keyword>
<name>A0A5C3F1Q7_9BASI</name>
<reference evidence="2 3" key="1">
    <citation type="submission" date="2018-03" db="EMBL/GenBank/DDBJ databases">
        <authorList>
            <person name="Guldener U."/>
        </authorList>
    </citation>
    <scope>NUCLEOTIDE SEQUENCE [LARGE SCALE GENOMIC DNA]</scope>
    <source>
        <strain evidence="2 3">DAOM196992</strain>
    </source>
</reference>
<dbReference type="AlphaFoldDB" id="A0A5C3F1Q7"/>
<feature type="compositionally biased region" description="Low complexity" evidence="1">
    <location>
        <begin position="598"/>
        <end position="614"/>
    </location>
</feature>
<feature type="region of interest" description="Disordered" evidence="1">
    <location>
        <begin position="49"/>
        <end position="239"/>
    </location>
</feature>
<feature type="compositionally biased region" description="Low complexity" evidence="1">
    <location>
        <begin position="60"/>
        <end position="74"/>
    </location>
</feature>
<gene>
    <name evidence="2" type="ORF">PSFLO_03931</name>
</gene>
<feature type="region of interest" description="Disordered" evidence="1">
    <location>
        <begin position="659"/>
        <end position="704"/>
    </location>
</feature>
<organism evidence="2 3">
    <name type="scientific">Pseudozyma flocculosa</name>
    <dbReference type="NCBI Taxonomy" id="84751"/>
    <lineage>
        <taxon>Eukaryota</taxon>
        <taxon>Fungi</taxon>
        <taxon>Dikarya</taxon>
        <taxon>Basidiomycota</taxon>
        <taxon>Ustilaginomycotina</taxon>
        <taxon>Ustilaginomycetes</taxon>
        <taxon>Ustilaginales</taxon>
        <taxon>Ustilaginaceae</taxon>
        <taxon>Pseudozyma</taxon>
    </lineage>
</organism>
<sequence>MSLRSEARDLEKAVQMSRAAFLSAPDAAAAGKENVVPGAAASTITANLKGGLPPLTGLDSISTPPLALSSPPTTVYASSASFNGAAPQHQRTGLQTPSAPRAASSPLKDMIATSSKPKQYTSSAAKKRSRAARIEDSDEEDGGPGTSSREVSPELLIAKPHAASRSADASRSKQTEVFVELPESTTKRTKADTFDLTSDPPSSPVRRQSTACRNKQPSSSASTTAGRDRKRKQQSTEADDAAFAAALALQGEGVATRRASRNASKAVSYAPVCDKDGRPIKTASSSSAPSSSRKVQPKEAEPVRRSEKTSEDVPAGSAKRKRDRASRIRDDDETDEEDWQSSHSIDSPAGQRTLSGQSSAHTNAATTAVVAEASKRLLHATSATAAAEAASTVAKGTAERGPEGPPAATSSVTVVVQEDAEPGARRSKRQSDKAQKEAEAKAARKKAREERKKREAEEQARLEAEPKEASGSKKDSRKKTKTADSKVFDLSTSPARGGKAKPRGLDRVDVVKEAQTVSDEDEEPSTSAQADERTQAEAEPSPSATAGRACKATAVSSTDPRQAGEEDGPARRSSVRDASTAAVEENHEDDETRDEVAARPASPAATSPKPATPAKAKEPVASVPATLQRAVSHVCAPFHLTVYRILIVCPRALAFHHQSTSAPRPEATPAQTPTVGIAHRSSSTPTSSRPSTPGSSSFMGKSLSTLLTPGSSRYGAVRRPGLARKIKIPSLLNKRGPLPPPRPPAPLKKKKRGDEDDYEYDEAYERLMGRIKDEDASDNGDADDGGAEAEDDAGAGPDEGIDEVVDDY</sequence>
<feature type="compositionally biased region" description="Polar residues" evidence="1">
    <location>
        <begin position="341"/>
        <end position="357"/>
    </location>
</feature>
<feature type="compositionally biased region" description="Polar residues" evidence="1">
    <location>
        <begin position="112"/>
        <end position="121"/>
    </location>
</feature>
<protein>
    <submittedName>
        <fullName evidence="2">Uncharacterized protein</fullName>
    </submittedName>
</protein>
<feature type="compositionally biased region" description="Basic and acidic residues" evidence="1">
    <location>
        <begin position="763"/>
        <end position="774"/>
    </location>
</feature>
<feature type="compositionally biased region" description="Polar residues" evidence="1">
    <location>
        <begin position="195"/>
        <end position="225"/>
    </location>
</feature>
<evidence type="ECO:0000256" key="1">
    <source>
        <dbReference type="SAM" id="MobiDB-lite"/>
    </source>
</evidence>
<evidence type="ECO:0000313" key="2">
    <source>
        <dbReference type="EMBL" id="SPO38453.1"/>
    </source>
</evidence>
<proteinExistence type="predicted"/>
<feature type="compositionally biased region" description="Low complexity" evidence="1">
    <location>
        <begin position="382"/>
        <end position="396"/>
    </location>
</feature>
<dbReference type="Proteomes" id="UP000323386">
    <property type="component" value="Unassembled WGS sequence"/>
</dbReference>
<feature type="compositionally biased region" description="Pro residues" evidence="1">
    <location>
        <begin position="737"/>
        <end position="746"/>
    </location>
</feature>
<feature type="compositionally biased region" description="Low complexity" evidence="1">
    <location>
        <begin position="680"/>
        <end position="697"/>
    </location>
</feature>
<feature type="region of interest" description="Disordered" evidence="1">
    <location>
        <begin position="382"/>
        <end position="617"/>
    </location>
</feature>
<feature type="compositionally biased region" description="Basic and acidic residues" evidence="1">
    <location>
        <begin position="503"/>
        <end position="512"/>
    </location>
</feature>
<evidence type="ECO:0000313" key="3">
    <source>
        <dbReference type="Proteomes" id="UP000323386"/>
    </source>
</evidence>
<dbReference type="EMBL" id="OOIP01000010">
    <property type="protein sequence ID" value="SPO38453.1"/>
    <property type="molecule type" value="Genomic_DNA"/>
</dbReference>
<feature type="compositionally biased region" description="Low complexity" evidence="1">
    <location>
        <begin position="283"/>
        <end position="292"/>
    </location>
</feature>
<feature type="compositionally biased region" description="Polar residues" evidence="1">
    <location>
        <begin position="89"/>
        <end position="98"/>
    </location>
</feature>
<feature type="region of interest" description="Disordered" evidence="1">
    <location>
        <begin position="252"/>
        <end position="364"/>
    </location>
</feature>
<feature type="compositionally biased region" description="Basic and acidic residues" evidence="1">
    <location>
        <begin position="429"/>
        <end position="474"/>
    </location>
</feature>
<feature type="region of interest" description="Disordered" evidence="1">
    <location>
        <begin position="725"/>
        <end position="808"/>
    </location>
</feature>
<feature type="compositionally biased region" description="Basic and acidic residues" evidence="1">
    <location>
        <begin position="296"/>
        <end position="311"/>
    </location>
</feature>